<sequence length="533" mass="61560">MYSSLPRPLSPPPTSREELESLLFDCKVLKRLLKKYKKKRRGATQDFLKFTSAPGEARVDWLLELYGESFGRDHLDYYVGDGYFDDDNGDGDDNSNIVSTLEEANERWMSAYETIYSVKMEKTAKFMSEQRLQMEEAANRPAQENLTGVAKVFCDDNSQPDVWKKVLLFCGFDTMKNLREVSSSFHRKVDKTVVRDYFEVVTRKIGGLEEVTELVENSISHAPVVLPWGKGMLIEQWKKDDPLWKYLCKGWGISTKLILEESNKQRRGFNVKPIAEAVAGIGVILFDPDWHEQTLMDKYEIYTKVEHEIWNVTGGRAGRERTVAKMTVVAKEKFAKKRESMFLLLLKSTEMTYASVVFKLLTPEKRLVYENTRELLTNWREVHGNLHICKELRSASSKIYEAYFRLICNVMDAANSVEEFMSAHDGRYEGLKEVIYKEGHRQARTHLEHHQLLNLMNLLEKEQGAVKSFKKWFARAKKKEALFALKEERRKQLYSQERSRGASGEGFRVRERGVTEDRGTGVLIESSVSNNSG</sequence>
<evidence type="ECO:0000313" key="2">
    <source>
        <dbReference type="EMBL" id="GMH56660.1"/>
    </source>
</evidence>
<evidence type="ECO:0000256" key="1">
    <source>
        <dbReference type="SAM" id="MobiDB-lite"/>
    </source>
</evidence>
<organism evidence="2 3">
    <name type="scientific">Triparma strigata</name>
    <dbReference type="NCBI Taxonomy" id="1606541"/>
    <lineage>
        <taxon>Eukaryota</taxon>
        <taxon>Sar</taxon>
        <taxon>Stramenopiles</taxon>
        <taxon>Ochrophyta</taxon>
        <taxon>Bolidophyceae</taxon>
        <taxon>Parmales</taxon>
        <taxon>Triparmaceae</taxon>
        <taxon>Triparma</taxon>
    </lineage>
</organism>
<dbReference type="OrthoDB" id="10376886at2759"/>
<gene>
    <name evidence="2" type="ORF">TrST_g9068</name>
</gene>
<feature type="region of interest" description="Disordered" evidence="1">
    <location>
        <begin position="494"/>
        <end position="533"/>
    </location>
</feature>
<dbReference type="Proteomes" id="UP001165085">
    <property type="component" value="Unassembled WGS sequence"/>
</dbReference>
<dbReference type="EMBL" id="BRXY01000040">
    <property type="protein sequence ID" value="GMH56660.1"/>
    <property type="molecule type" value="Genomic_DNA"/>
</dbReference>
<proteinExistence type="predicted"/>
<name>A0A9W7DWF3_9STRA</name>
<feature type="compositionally biased region" description="Basic and acidic residues" evidence="1">
    <location>
        <begin position="507"/>
        <end position="519"/>
    </location>
</feature>
<accession>A0A9W7DWF3</accession>
<comment type="caution">
    <text evidence="2">The sequence shown here is derived from an EMBL/GenBank/DDBJ whole genome shotgun (WGS) entry which is preliminary data.</text>
</comment>
<protein>
    <submittedName>
        <fullName evidence="2">Uncharacterized protein</fullName>
    </submittedName>
</protein>
<evidence type="ECO:0000313" key="3">
    <source>
        <dbReference type="Proteomes" id="UP001165085"/>
    </source>
</evidence>
<dbReference type="AlphaFoldDB" id="A0A9W7DWF3"/>
<reference evidence="3" key="1">
    <citation type="journal article" date="2023" name="Commun. Biol.">
        <title>Genome analysis of Parmales, the sister group of diatoms, reveals the evolutionary specialization of diatoms from phago-mixotrophs to photoautotrophs.</title>
        <authorList>
            <person name="Ban H."/>
            <person name="Sato S."/>
            <person name="Yoshikawa S."/>
            <person name="Yamada K."/>
            <person name="Nakamura Y."/>
            <person name="Ichinomiya M."/>
            <person name="Sato N."/>
            <person name="Blanc-Mathieu R."/>
            <person name="Endo H."/>
            <person name="Kuwata A."/>
            <person name="Ogata H."/>
        </authorList>
    </citation>
    <scope>NUCLEOTIDE SEQUENCE [LARGE SCALE GENOMIC DNA]</scope>
    <source>
        <strain evidence="3">NIES 3701</strain>
    </source>
</reference>
<keyword evidence="3" id="KW-1185">Reference proteome</keyword>